<dbReference type="RefSeq" id="WP_166338137.1">
    <property type="nucleotide sequence ID" value="NZ_CP072829.1"/>
</dbReference>
<keyword evidence="7" id="KW-1185">Reference proteome</keyword>
<evidence type="ECO:0000313" key="6">
    <source>
        <dbReference type="EMBL" id="QTU84559.1"/>
    </source>
</evidence>
<proteinExistence type="predicted"/>
<evidence type="ECO:0000256" key="1">
    <source>
        <dbReference type="ARBA" id="ARBA00022729"/>
    </source>
</evidence>
<accession>A0A9E6MRD7</accession>
<feature type="chain" id="PRO_5039306526" evidence="3">
    <location>
        <begin position="25"/>
        <end position="310"/>
    </location>
</feature>
<dbReference type="PANTHER" id="PTHR30570:SF1">
    <property type="entry name" value="PHOSPHATE-BINDING PROTEIN PSTS"/>
    <property type="match status" value="1"/>
</dbReference>
<evidence type="ECO:0000256" key="3">
    <source>
        <dbReference type="SAM" id="SignalP"/>
    </source>
</evidence>
<evidence type="ECO:0000256" key="2">
    <source>
        <dbReference type="SAM" id="MobiDB-lite"/>
    </source>
</evidence>
<dbReference type="Proteomes" id="UP000636394">
    <property type="component" value="Unassembled WGS sequence"/>
</dbReference>
<dbReference type="InterPro" id="IPR024370">
    <property type="entry name" value="PBP_domain"/>
</dbReference>
<keyword evidence="1 3" id="KW-0732">Signal</keyword>
<evidence type="ECO:0000313" key="7">
    <source>
        <dbReference type="Proteomes" id="UP000636394"/>
    </source>
</evidence>
<dbReference type="SUPFAM" id="SSF53850">
    <property type="entry name" value="Periplasmic binding protein-like II"/>
    <property type="match status" value="2"/>
</dbReference>
<dbReference type="Gene3D" id="3.40.190.10">
    <property type="entry name" value="Periplasmic binding protein-like II"/>
    <property type="match status" value="2"/>
</dbReference>
<dbReference type="Proteomes" id="UP000671910">
    <property type="component" value="Chromosome"/>
</dbReference>
<dbReference type="EMBL" id="WPCR01000001">
    <property type="protein sequence ID" value="NHM13363.1"/>
    <property type="molecule type" value="Genomic_DNA"/>
</dbReference>
<feature type="signal peptide" evidence="3">
    <location>
        <begin position="1"/>
        <end position="24"/>
    </location>
</feature>
<gene>
    <name evidence="5" type="ORF">GMI68_01010</name>
    <name evidence="6" type="ORF">J7S26_01090</name>
</gene>
<feature type="compositionally biased region" description="Low complexity" evidence="2">
    <location>
        <begin position="35"/>
        <end position="50"/>
    </location>
</feature>
<feature type="region of interest" description="Disordered" evidence="2">
    <location>
        <begin position="31"/>
        <end position="50"/>
    </location>
</feature>
<feature type="domain" description="PBP" evidence="4">
    <location>
        <begin position="48"/>
        <end position="172"/>
    </location>
</feature>
<dbReference type="Pfam" id="PF12849">
    <property type="entry name" value="PBP_like_2"/>
    <property type="match status" value="2"/>
</dbReference>
<reference evidence="5 7" key="1">
    <citation type="submission" date="2019-11" db="EMBL/GenBank/DDBJ databases">
        <title>Eggerthellaceae novel genus isolated from the rectal contents of marmort.</title>
        <authorList>
            <person name="Zhang G."/>
        </authorList>
    </citation>
    <scope>NUCLEOTIDE SEQUENCE [LARGE SCALE GENOMIC DNA]</scope>
    <source>
        <strain evidence="7">zg-886</strain>
        <strain evidence="5">Zg-886</strain>
    </source>
</reference>
<evidence type="ECO:0000313" key="5">
    <source>
        <dbReference type="EMBL" id="NHM13363.1"/>
    </source>
</evidence>
<feature type="domain" description="PBP" evidence="4">
    <location>
        <begin position="193"/>
        <end position="308"/>
    </location>
</feature>
<reference evidence="6" key="2">
    <citation type="submission" date="2021-04" db="EMBL/GenBank/DDBJ databases">
        <title>Novel species in family Eggerthellaceae.</title>
        <authorList>
            <person name="Zhang G."/>
        </authorList>
    </citation>
    <scope>NUCLEOTIDE SEQUENCE</scope>
    <source>
        <strain evidence="6">Zg-886</strain>
    </source>
</reference>
<evidence type="ECO:0000313" key="8">
    <source>
        <dbReference type="Proteomes" id="UP000671910"/>
    </source>
</evidence>
<dbReference type="PROSITE" id="PS51257">
    <property type="entry name" value="PROKAR_LIPOPROTEIN"/>
    <property type="match status" value="1"/>
</dbReference>
<organism evidence="6 8">
    <name type="scientific">Xiamenia xianingshaonis</name>
    <dbReference type="NCBI Taxonomy" id="2682776"/>
    <lineage>
        <taxon>Bacteria</taxon>
        <taxon>Bacillati</taxon>
        <taxon>Actinomycetota</taxon>
        <taxon>Coriobacteriia</taxon>
        <taxon>Eggerthellales</taxon>
        <taxon>Eggerthellaceae</taxon>
        <taxon>Xiamenia</taxon>
    </lineage>
</organism>
<evidence type="ECO:0000259" key="4">
    <source>
        <dbReference type="Pfam" id="PF12849"/>
    </source>
</evidence>
<sequence>MRKKLFKTGLVVAVAAACAFGVLGALGCSSPSDQSSEGGTSSETPTTAAAGGEISVYSREDGSGTRGAFVELFGLEEEDASGNKIDMTTDTAVVTNSTSVMMTSVASDPNGIGYISLGSLNDTVKALSIDGVEATADNVKSGDYKVSRPFNIVTTDALSPQAQDFIDFIMSADGQAVVEENGYIAVEDGAAPYAASDASGKVVVAGSSSVTPVMEKLAEAYQAVNSDVSIEVQQSDSTTGVNMAVEGTCDIGMASRELKDSETAAGAKSSAIAKDGIAVIVAPDAATSELTSEQVKDIFSGTVTNWSEIG</sequence>
<dbReference type="AlphaFoldDB" id="A0A9E6MRD7"/>
<dbReference type="PANTHER" id="PTHR30570">
    <property type="entry name" value="PERIPLASMIC PHOSPHATE BINDING COMPONENT OF PHOSPHATE ABC TRANSPORTER"/>
    <property type="match status" value="1"/>
</dbReference>
<protein>
    <submittedName>
        <fullName evidence="5">Phosphate ABC transporter substrate-binding protein</fullName>
    </submittedName>
    <submittedName>
        <fullName evidence="6">Substrate-binding domain-containing protein</fullName>
    </submittedName>
</protein>
<name>A0A9E6MRD7_9ACTN</name>
<dbReference type="InterPro" id="IPR050811">
    <property type="entry name" value="Phosphate_ABC_transporter"/>
</dbReference>
<dbReference type="KEGG" id="ebz:J7S26_01090"/>
<dbReference type="EMBL" id="CP072829">
    <property type="protein sequence ID" value="QTU84559.1"/>
    <property type="molecule type" value="Genomic_DNA"/>
</dbReference>